<evidence type="ECO:0000256" key="5">
    <source>
        <dbReference type="ARBA" id="ARBA00022777"/>
    </source>
</evidence>
<dbReference type="FunFam" id="3.40.50.10440:FF:000001">
    <property type="entry name" value="Dihydroxyacetone kinase, DhaK subunit"/>
    <property type="match status" value="1"/>
</dbReference>
<feature type="repeat" description="PPR" evidence="7">
    <location>
        <begin position="998"/>
        <end position="1028"/>
    </location>
</feature>
<dbReference type="InterPro" id="IPR004006">
    <property type="entry name" value="DhaK_dom"/>
</dbReference>
<dbReference type="PROSITE" id="PS51375">
    <property type="entry name" value="PPR"/>
    <property type="match status" value="10"/>
</dbReference>
<keyword evidence="3" id="KW-0677">Repeat</keyword>
<evidence type="ECO:0000313" key="12">
    <source>
        <dbReference type="Proteomes" id="UP000323000"/>
    </source>
</evidence>
<feature type="repeat" description="PPR" evidence="7">
    <location>
        <begin position="1210"/>
        <end position="1244"/>
    </location>
</feature>
<dbReference type="InterPro" id="IPR004007">
    <property type="entry name" value="DhaL_dom"/>
</dbReference>
<feature type="compositionally biased region" description="Low complexity" evidence="8">
    <location>
        <begin position="659"/>
        <end position="669"/>
    </location>
</feature>
<gene>
    <name evidence="11" type="ORF">EZV62_023477</name>
</gene>
<dbReference type="PANTHER" id="PTHR28629:SF4">
    <property type="entry name" value="TRIOKINASE_FMN CYCLASE"/>
    <property type="match status" value="1"/>
</dbReference>
<feature type="domain" description="DhaL" evidence="9">
    <location>
        <begin position="389"/>
        <end position="631"/>
    </location>
</feature>
<dbReference type="PROSITE" id="PS51480">
    <property type="entry name" value="DHAL"/>
    <property type="match status" value="1"/>
</dbReference>
<dbReference type="SMART" id="SM01120">
    <property type="entry name" value="Dak2"/>
    <property type="match status" value="1"/>
</dbReference>
<dbReference type="Proteomes" id="UP000323000">
    <property type="component" value="Chromosome 11"/>
</dbReference>
<dbReference type="InterPro" id="IPR002885">
    <property type="entry name" value="PPR_rpt"/>
</dbReference>
<keyword evidence="2" id="KW-0808">Transferase</keyword>
<dbReference type="Pfam" id="PF01535">
    <property type="entry name" value="PPR"/>
    <property type="match status" value="3"/>
</dbReference>
<evidence type="ECO:0000256" key="4">
    <source>
        <dbReference type="ARBA" id="ARBA00022741"/>
    </source>
</evidence>
<dbReference type="SUPFAM" id="SSF82549">
    <property type="entry name" value="DAK1/DegV-like"/>
    <property type="match status" value="1"/>
</dbReference>
<evidence type="ECO:0008006" key="13">
    <source>
        <dbReference type="Google" id="ProtNLM"/>
    </source>
</evidence>
<keyword evidence="6" id="KW-0067">ATP-binding</keyword>
<feature type="repeat" description="PPR" evidence="7">
    <location>
        <begin position="1245"/>
        <end position="1279"/>
    </location>
</feature>
<feature type="repeat" description="PPR" evidence="7">
    <location>
        <begin position="1068"/>
        <end position="1103"/>
    </location>
</feature>
<feature type="repeat" description="PPR" evidence="7">
    <location>
        <begin position="1140"/>
        <end position="1174"/>
    </location>
</feature>
<dbReference type="GO" id="GO:0005524">
    <property type="term" value="F:ATP binding"/>
    <property type="evidence" value="ECO:0007669"/>
    <property type="project" value="UniProtKB-KW"/>
</dbReference>
<organism evidence="11 12">
    <name type="scientific">Acer yangbiense</name>
    <dbReference type="NCBI Taxonomy" id="1000413"/>
    <lineage>
        <taxon>Eukaryota</taxon>
        <taxon>Viridiplantae</taxon>
        <taxon>Streptophyta</taxon>
        <taxon>Embryophyta</taxon>
        <taxon>Tracheophyta</taxon>
        <taxon>Spermatophyta</taxon>
        <taxon>Magnoliopsida</taxon>
        <taxon>eudicotyledons</taxon>
        <taxon>Gunneridae</taxon>
        <taxon>Pentapetalae</taxon>
        <taxon>rosids</taxon>
        <taxon>malvids</taxon>
        <taxon>Sapindales</taxon>
        <taxon>Sapindaceae</taxon>
        <taxon>Hippocastanoideae</taxon>
        <taxon>Acereae</taxon>
        <taxon>Acer</taxon>
    </lineage>
</organism>
<dbReference type="Gene3D" id="1.25.40.340">
    <property type="match status" value="1"/>
</dbReference>
<feature type="repeat" description="PPR" evidence="7">
    <location>
        <begin position="928"/>
        <end position="962"/>
    </location>
</feature>
<keyword evidence="5" id="KW-0418">Kinase</keyword>
<feature type="domain" description="DhaK" evidence="10">
    <location>
        <begin position="19"/>
        <end position="349"/>
    </location>
</feature>
<comment type="similarity">
    <text evidence="1">Belongs to the dihydroxyacetone kinase (DAK) family.</text>
</comment>
<protein>
    <recommendedName>
        <fullName evidence="13">DhaK domain-containing protein</fullName>
    </recommendedName>
</protein>
<dbReference type="Pfam" id="PF13041">
    <property type="entry name" value="PPR_2"/>
    <property type="match status" value="5"/>
</dbReference>
<dbReference type="InterPro" id="IPR011990">
    <property type="entry name" value="TPR-like_helical_dom_sf"/>
</dbReference>
<evidence type="ECO:0000259" key="9">
    <source>
        <dbReference type="PROSITE" id="PS51480"/>
    </source>
</evidence>
<dbReference type="GO" id="GO:0019563">
    <property type="term" value="P:glycerol catabolic process"/>
    <property type="evidence" value="ECO:0007669"/>
    <property type="project" value="TreeGrafter"/>
</dbReference>
<dbReference type="InterPro" id="IPR036117">
    <property type="entry name" value="DhaL_dom_sf"/>
</dbReference>
<feature type="repeat" description="PPR" evidence="7">
    <location>
        <begin position="963"/>
        <end position="997"/>
    </location>
</feature>
<keyword evidence="4" id="KW-0547">Nucleotide-binding</keyword>
<evidence type="ECO:0000256" key="2">
    <source>
        <dbReference type="ARBA" id="ARBA00022679"/>
    </source>
</evidence>
<dbReference type="Gene3D" id="3.40.50.10440">
    <property type="entry name" value="Dihydroxyacetone kinase, domain 1"/>
    <property type="match status" value="1"/>
</dbReference>
<name>A0A5C7H1W4_9ROSI</name>
<feature type="repeat" description="PPR" evidence="7">
    <location>
        <begin position="1104"/>
        <end position="1139"/>
    </location>
</feature>
<evidence type="ECO:0000256" key="1">
    <source>
        <dbReference type="ARBA" id="ARBA00008757"/>
    </source>
</evidence>
<dbReference type="FunFam" id="1.25.40.340:FF:000002">
    <property type="entry name" value="Dihydroxyacetone kinase, L subunit"/>
    <property type="match status" value="1"/>
</dbReference>
<proteinExistence type="inferred from homology"/>
<dbReference type="GO" id="GO:0005829">
    <property type="term" value="C:cytosol"/>
    <property type="evidence" value="ECO:0007669"/>
    <property type="project" value="TreeGrafter"/>
</dbReference>
<dbReference type="FunFam" id="3.30.1180.20:FF:000001">
    <property type="entry name" value="Dihydroxyacetone kinase 1"/>
    <property type="match status" value="1"/>
</dbReference>
<dbReference type="InterPro" id="IPR050861">
    <property type="entry name" value="Dihydroxyacetone_Kinase"/>
</dbReference>
<dbReference type="Pfam" id="PF02733">
    <property type="entry name" value="Dak1"/>
    <property type="match status" value="1"/>
</dbReference>
<dbReference type="Gene3D" id="3.30.1180.20">
    <property type="entry name" value="Dihydroxyacetone kinase, domain 2"/>
    <property type="match status" value="1"/>
</dbReference>
<dbReference type="EMBL" id="VAHF01000011">
    <property type="protein sequence ID" value="TXG50953.1"/>
    <property type="molecule type" value="Genomic_DNA"/>
</dbReference>
<feature type="region of interest" description="Disordered" evidence="8">
    <location>
        <begin position="359"/>
        <end position="383"/>
    </location>
</feature>
<dbReference type="OrthoDB" id="185373at2759"/>
<dbReference type="GO" id="GO:0004371">
    <property type="term" value="F:glycerone kinase activity"/>
    <property type="evidence" value="ECO:0007669"/>
    <property type="project" value="InterPro"/>
</dbReference>
<dbReference type="PROSITE" id="PS51481">
    <property type="entry name" value="DHAK"/>
    <property type="match status" value="1"/>
</dbReference>
<dbReference type="NCBIfam" id="TIGR00756">
    <property type="entry name" value="PPR"/>
    <property type="match status" value="6"/>
</dbReference>
<accession>A0A5C7H1W4</accession>
<dbReference type="PANTHER" id="PTHR28629">
    <property type="entry name" value="TRIOKINASE/FMN CYCLASE"/>
    <property type="match status" value="1"/>
</dbReference>
<sequence>MDADFPLKFVIGYGSGCIATTDVVTEFIEGLVETYPGFQYLDGFPEVKVVLRADVSSATYDKVAVISGGGSGHEPAPAGFVGEGMLTAAICGDVFASPPVDSILAGIRAVTGSMGCLLIVTNYTGDRLNFGLAAEQAKSEGYKVEIVIVGDDCALPPPRGITGRRGLAGTILVHKVAGAAAAACLSLADVAAEAKRASELVGTMGVALSVCTLPGQVTSDRLGPGKMELGLGIHGEPGAAVVDLQHVDVVVSHVLNQILSPETNYVPITRGSRVVLMINGLGATPAMELMIAAGKAVPKLQLEHGLAVDRVYTGSFMTSLDMAGFSISIMKADQAILHRLDAATKAPYWPVGVDGNRPPAKIPVPLPPSRLTKSEESLSRPPQLNQQGRILEVAIEAAANAIMDLTESLNEWDSKVGDGDCGSTMCRGAVAVLEDMKKHIGVVDLQFVFSTTGIAQYLLMAFGHLFYYIGDAICSSCYPLDDAAETVNEIGASVRRVMGGTSGILYNIFFKAAYAQLKANPQSVVTAKQWAEALEASIAAVSKYGGASAGYRTMLDALIPASAALQERLSAGDDPSTAFVVSAEAAIAGAESTKHMQAQAGRSTYVSAEMLVSIPDPGAMAAAAWYRAAALAVKDKCQALALALFSTLLHQPKQQQQPNNNNSSSSSSSFDSEHSIAKTIHKLCAQDRNVDEALRFLNDLHLFGYKPNSLNVSSIIHALCDANRFAEAHHRFLSCISSGCVPDERTCNVIIARLLGSKDPDSTLRVISTLNYFKPDFVPSLVNYNCLMDQFCGLSRVSEAHRLFFHVLSRGHAPSVVSYSTLINGYCKIGEIGLAFKVFDEMHEWAVAPNSLTYSVLIRGVLRTRDVGRGKELMGKLWERLREEGKDGDNSARSAAFSNLVDSLCREGFFNEVFRIAEDMPQGKSVNEEFAYGQMIYALCRAGMNHGASRVVYIMRKRGFTPSLVSYNSIVHGLCKEGGCMRAYQLLEEGIQFGYLPSEYTYKVLVEGLCQESDLHKAREVLQFMLNKKDADKTRIYNIYLRALCLMNNPTELLNVLVFMLQTQCQPDVITMNTVINGFCKMGRIVEALKVLDDMMMGKFCAPDAVTFTTTIFGLLNVGRVQEALSLLHQVMTERGFIPGVVTYNAVLRGLFRLQKTNEAMGVFKSMRSNGVIADSKTYAIVLSGLCESNLLEKAKRFWDDVIWPSNTHDDYVYAAMVKGLCRSRKINEACHFLYELVDSGVTPNIVSYNIVIDSACKLRMKREAYQILGELKKNGLEPDAVTWRILDKLHGNVRK</sequence>
<comment type="caution">
    <text evidence="11">The sequence shown here is derived from an EMBL/GenBank/DDBJ whole genome shotgun (WGS) entry which is preliminary data.</text>
</comment>
<keyword evidence="12" id="KW-1185">Reference proteome</keyword>
<dbReference type="Gene3D" id="1.25.40.10">
    <property type="entry name" value="Tetratricopeptide repeat domain"/>
    <property type="match status" value="6"/>
</dbReference>
<evidence type="ECO:0000259" key="10">
    <source>
        <dbReference type="PROSITE" id="PS51481"/>
    </source>
</evidence>
<feature type="repeat" description="PPR" evidence="7">
    <location>
        <begin position="815"/>
        <end position="849"/>
    </location>
</feature>
<dbReference type="Pfam" id="PF02734">
    <property type="entry name" value="Dak2"/>
    <property type="match status" value="1"/>
</dbReference>
<evidence type="ECO:0000256" key="7">
    <source>
        <dbReference type="PROSITE-ProRule" id="PRU00708"/>
    </source>
</evidence>
<evidence type="ECO:0000256" key="3">
    <source>
        <dbReference type="ARBA" id="ARBA00022737"/>
    </source>
</evidence>
<evidence type="ECO:0000313" key="11">
    <source>
        <dbReference type="EMBL" id="TXG50953.1"/>
    </source>
</evidence>
<feature type="region of interest" description="Disordered" evidence="8">
    <location>
        <begin position="652"/>
        <end position="671"/>
    </location>
</feature>
<dbReference type="SUPFAM" id="SSF101473">
    <property type="entry name" value="DhaL-like"/>
    <property type="match status" value="1"/>
</dbReference>
<evidence type="ECO:0000256" key="8">
    <source>
        <dbReference type="SAM" id="MobiDB-lite"/>
    </source>
</evidence>
<evidence type="ECO:0000256" key="6">
    <source>
        <dbReference type="ARBA" id="ARBA00022840"/>
    </source>
</evidence>
<feature type="repeat" description="PPR" evidence="7">
    <location>
        <begin position="780"/>
        <end position="814"/>
    </location>
</feature>
<reference evidence="12" key="1">
    <citation type="journal article" date="2019" name="Gigascience">
        <title>De novo genome assembly of the endangered Acer yangbiense, a plant species with extremely small populations endemic to Yunnan Province, China.</title>
        <authorList>
            <person name="Yang J."/>
            <person name="Wariss H.M."/>
            <person name="Tao L."/>
            <person name="Zhang R."/>
            <person name="Yun Q."/>
            <person name="Hollingsworth P."/>
            <person name="Dao Z."/>
            <person name="Luo G."/>
            <person name="Guo H."/>
            <person name="Ma Y."/>
            <person name="Sun W."/>
        </authorList>
    </citation>
    <scope>NUCLEOTIDE SEQUENCE [LARGE SCALE GENOMIC DNA]</scope>
    <source>
        <strain evidence="12">cv. Malutang</strain>
    </source>
</reference>